<proteinExistence type="predicted"/>
<name>A0AAV3QLS6_LITER</name>
<dbReference type="Proteomes" id="UP001454036">
    <property type="component" value="Unassembled WGS sequence"/>
</dbReference>
<reference evidence="1 2" key="1">
    <citation type="submission" date="2024-01" db="EMBL/GenBank/DDBJ databases">
        <title>The complete chloroplast genome sequence of Lithospermum erythrorhizon: insights into the phylogenetic relationship among Boraginaceae species and the maternal lineages of purple gromwells.</title>
        <authorList>
            <person name="Okada T."/>
            <person name="Watanabe K."/>
        </authorList>
    </citation>
    <scope>NUCLEOTIDE SEQUENCE [LARGE SCALE GENOMIC DNA]</scope>
</reference>
<comment type="caution">
    <text evidence="1">The sequence shown here is derived from an EMBL/GenBank/DDBJ whole genome shotgun (WGS) entry which is preliminary data.</text>
</comment>
<keyword evidence="2" id="KW-1185">Reference proteome</keyword>
<evidence type="ECO:0000313" key="2">
    <source>
        <dbReference type="Proteomes" id="UP001454036"/>
    </source>
</evidence>
<accession>A0AAV3QLS6</accession>
<protein>
    <submittedName>
        <fullName evidence="1">Uncharacterized protein</fullName>
    </submittedName>
</protein>
<sequence length="111" mass="13038">MMSLSDLPETVGYYFYLKHENKIFIARSRAFLEKEYLSRRVRSEGVHLEETQDVEALVNTPSVKTTDTPQELVPSYIEDPILDPQEVVEEPTLRISTRDRQEPDRWFGEFS</sequence>
<evidence type="ECO:0000313" key="1">
    <source>
        <dbReference type="EMBL" id="GAA0163503.1"/>
    </source>
</evidence>
<organism evidence="1 2">
    <name type="scientific">Lithospermum erythrorhizon</name>
    <name type="common">Purple gromwell</name>
    <name type="synonym">Lithospermum officinale var. erythrorhizon</name>
    <dbReference type="NCBI Taxonomy" id="34254"/>
    <lineage>
        <taxon>Eukaryota</taxon>
        <taxon>Viridiplantae</taxon>
        <taxon>Streptophyta</taxon>
        <taxon>Embryophyta</taxon>
        <taxon>Tracheophyta</taxon>
        <taxon>Spermatophyta</taxon>
        <taxon>Magnoliopsida</taxon>
        <taxon>eudicotyledons</taxon>
        <taxon>Gunneridae</taxon>
        <taxon>Pentapetalae</taxon>
        <taxon>asterids</taxon>
        <taxon>lamiids</taxon>
        <taxon>Boraginales</taxon>
        <taxon>Boraginaceae</taxon>
        <taxon>Boraginoideae</taxon>
        <taxon>Lithospermeae</taxon>
        <taxon>Lithospermum</taxon>
    </lineage>
</organism>
<dbReference type="EMBL" id="BAABME010004769">
    <property type="protein sequence ID" value="GAA0163503.1"/>
    <property type="molecule type" value="Genomic_DNA"/>
</dbReference>
<dbReference type="AlphaFoldDB" id="A0AAV3QLS6"/>
<gene>
    <name evidence="1" type="ORF">LIER_19348</name>
</gene>